<dbReference type="SUPFAM" id="SSF47413">
    <property type="entry name" value="lambda repressor-like DNA-binding domains"/>
    <property type="match status" value="1"/>
</dbReference>
<dbReference type="SMART" id="SM00530">
    <property type="entry name" value="HTH_XRE"/>
    <property type="match status" value="1"/>
</dbReference>
<keyword evidence="3" id="KW-1185">Reference proteome</keyword>
<protein>
    <submittedName>
        <fullName evidence="2">Transcriptional regulator, contains XRE-family HTH domain</fullName>
    </submittedName>
</protein>
<dbReference type="GO" id="GO:0003677">
    <property type="term" value="F:DNA binding"/>
    <property type="evidence" value="ECO:0007669"/>
    <property type="project" value="InterPro"/>
</dbReference>
<dbReference type="Proteomes" id="UP000198575">
    <property type="component" value="Unassembled WGS sequence"/>
</dbReference>
<name>A0A1I4Y1B7_9GAMM</name>
<proteinExistence type="predicted"/>
<dbReference type="Gene3D" id="1.10.260.40">
    <property type="entry name" value="lambda repressor-like DNA-binding domains"/>
    <property type="match status" value="1"/>
</dbReference>
<dbReference type="InterPro" id="IPR010982">
    <property type="entry name" value="Lambda_DNA-bd_dom_sf"/>
</dbReference>
<evidence type="ECO:0000313" key="2">
    <source>
        <dbReference type="EMBL" id="SFN31815.1"/>
    </source>
</evidence>
<dbReference type="CDD" id="cd00093">
    <property type="entry name" value="HTH_XRE"/>
    <property type="match status" value="1"/>
</dbReference>
<feature type="domain" description="HTH cro/C1-type" evidence="1">
    <location>
        <begin position="20"/>
        <end position="75"/>
    </location>
</feature>
<accession>A0A1I4Y1B7</accession>
<dbReference type="Pfam" id="PF13560">
    <property type="entry name" value="HTH_31"/>
    <property type="match status" value="1"/>
</dbReference>
<sequence>MAKQPSHPMLEAQAKRFGTALRARRKQLGINMTAASEAAGISRVTWHRLEKGETTVAWGSVLAAAAVLDMAFVIGDDGTAEVETPRSPDPNAWVPLQIRLAEYAGLRGLAWQLREGLEWLSPREAWEIYERNGRHLDTAQLSTHEQALITSLRRLFDRTADHV</sequence>
<dbReference type="InterPro" id="IPR001387">
    <property type="entry name" value="Cro/C1-type_HTH"/>
</dbReference>
<evidence type="ECO:0000259" key="1">
    <source>
        <dbReference type="SMART" id="SM00530"/>
    </source>
</evidence>
<dbReference type="STRING" id="578942.SAMN05216289_11412"/>
<dbReference type="OrthoDB" id="7365273at2"/>
<evidence type="ECO:0000313" key="3">
    <source>
        <dbReference type="Proteomes" id="UP000198575"/>
    </source>
</evidence>
<reference evidence="2 3" key="1">
    <citation type="submission" date="2016-10" db="EMBL/GenBank/DDBJ databases">
        <authorList>
            <person name="de Groot N.N."/>
        </authorList>
    </citation>
    <scope>NUCLEOTIDE SEQUENCE [LARGE SCALE GENOMIC DNA]</scope>
    <source>
        <strain evidence="2 3">CGMCC 1.7659</strain>
    </source>
</reference>
<dbReference type="EMBL" id="FOVF01000014">
    <property type="protein sequence ID" value="SFN31815.1"/>
    <property type="molecule type" value="Genomic_DNA"/>
</dbReference>
<dbReference type="AlphaFoldDB" id="A0A1I4Y1B7"/>
<gene>
    <name evidence="2" type="ORF">SAMN05216289_11412</name>
</gene>
<organism evidence="2 3">
    <name type="scientific">Dokdonella immobilis</name>
    <dbReference type="NCBI Taxonomy" id="578942"/>
    <lineage>
        <taxon>Bacteria</taxon>
        <taxon>Pseudomonadati</taxon>
        <taxon>Pseudomonadota</taxon>
        <taxon>Gammaproteobacteria</taxon>
        <taxon>Lysobacterales</taxon>
        <taxon>Rhodanobacteraceae</taxon>
        <taxon>Dokdonella</taxon>
    </lineage>
</organism>